<dbReference type="EMBL" id="CP036455">
    <property type="protein sequence ID" value="QBI53502.1"/>
    <property type="molecule type" value="Genomic_DNA"/>
</dbReference>
<dbReference type="RefSeq" id="WP_131097854.1">
    <property type="nucleotide sequence ID" value="NZ_CP036455.1"/>
</dbReference>
<keyword evidence="1" id="KW-0472">Membrane</keyword>
<accession>A0A4V0ZJH5</accession>
<keyword evidence="1" id="KW-0812">Transmembrane</keyword>
<organism evidence="2 3">
    <name type="scientific">Streptomonospora litoralis</name>
    <dbReference type="NCBI Taxonomy" id="2498135"/>
    <lineage>
        <taxon>Bacteria</taxon>
        <taxon>Bacillati</taxon>
        <taxon>Actinomycetota</taxon>
        <taxon>Actinomycetes</taxon>
        <taxon>Streptosporangiales</taxon>
        <taxon>Nocardiopsidaceae</taxon>
        <taxon>Streptomonospora</taxon>
    </lineage>
</organism>
<dbReference type="NCBIfam" id="NF033493">
    <property type="entry name" value="MetS_like_NSS"/>
    <property type="match status" value="1"/>
</dbReference>
<keyword evidence="1" id="KW-1133">Transmembrane helix</keyword>
<dbReference type="AlphaFoldDB" id="A0A4V0ZJH5"/>
<dbReference type="Pfam" id="PF16951">
    <property type="entry name" value="MaAIMP_sms"/>
    <property type="match status" value="1"/>
</dbReference>
<keyword evidence="3" id="KW-1185">Reference proteome</keyword>
<feature type="transmembrane region" description="Helical" evidence="1">
    <location>
        <begin position="6"/>
        <end position="27"/>
    </location>
</feature>
<name>A0A4V0ZJH5_9ACTN</name>
<evidence type="ECO:0008006" key="4">
    <source>
        <dbReference type="Google" id="ProtNLM"/>
    </source>
</evidence>
<protein>
    <recommendedName>
        <fullName evidence="4">Methionine/alanine importer small subunit</fullName>
    </recommendedName>
</protein>
<gene>
    <name evidence="2" type="ORF">EKD16_08540</name>
</gene>
<evidence type="ECO:0000313" key="3">
    <source>
        <dbReference type="Proteomes" id="UP000292235"/>
    </source>
</evidence>
<dbReference type="InterPro" id="IPR031596">
    <property type="entry name" value="MaAIMP_sms"/>
</dbReference>
<dbReference type="KEGG" id="strr:EKD16_08540"/>
<evidence type="ECO:0000313" key="2">
    <source>
        <dbReference type="EMBL" id="QBI53502.1"/>
    </source>
</evidence>
<dbReference type="Proteomes" id="UP000292235">
    <property type="component" value="Chromosome"/>
</dbReference>
<proteinExistence type="predicted"/>
<reference evidence="2 3" key="1">
    <citation type="submission" date="2019-02" db="EMBL/GenBank/DDBJ databases">
        <authorList>
            <person name="Khodamoradi S."/>
            <person name="Hahnke R.L."/>
            <person name="Kaempfer P."/>
            <person name="Schumann P."/>
            <person name="Rohde M."/>
            <person name="Steinert M."/>
            <person name="Luzhetskyy A."/>
            <person name="Wink J."/>
            <person name="Ruckert C."/>
        </authorList>
    </citation>
    <scope>NUCLEOTIDE SEQUENCE [LARGE SCALE GENOMIC DNA]</scope>
    <source>
        <strain evidence="2 3">M2</strain>
    </source>
</reference>
<sequence length="33" mass="3588">MSTGAIVMMVISIVIVWGGLVAAIFNLRRNPEE</sequence>
<evidence type="ECO:0000256" key="1">
    <source>
        <dbReference type="SAM" id="Phobius"/>
    </source>
</evidence>